<name>A0A8H7RIQ4_9FUNG</name>
<evidence type="ECO:0000313" key="1">
    <source>
        <dbReference type="EMBL" id="KAG2212204.1"/>
    </source>
</evidence>
<keyword evidence="2" id="KW-1185">Reference proteome</keyword>
<dbReference type="AlphaFoldDB" id="A0A8H7RIQ4"/>
<protein>
    <submittedName>
        <fullName evidence="1">Uncharacterized protein</fullName>
    </submittedName>
</protein>
<evidence type="ECO:0000313" key="2">
    <source>
        <dbReference type="Proteomes" id="UP000650833"/>
    </source>
</evidence>
<proteinExistence type="predicted"/>
<comment type="caution">
    <text evidence="1">The sequence shown here is derived from an EMBL/GenBank/DDBJ whole genome shotgun (WGS) entry which is preliminary data.</text>
</comment>
<gene>
    <name evidence="1" type="ORF">INT46_000405</name>
</gene>
<dbReference type="EMBL" id="JAEPRC010000052">
    <property type="protein sequence ID" value="KAG2212204.1"/>
    <property type="molecule type" value="Genomic_DNA"/>
</dbReference>
<reference evidence="1" key="1">
    <citation type="submission" date="2020-12" db="EMBL/GenBank/DDBJ databases">
        <title>Metabolic potential, ecology and presence of endohyphal bacteria is reflected in genomic diversity of Mucoromycotina.</title>
        <authorList>
            <person name="Muszewska A."/>
            <person name="Okrasinska A."/>
            <person name="Steczkiewicz K."/>
            <person name="Drgas O."/>
            <person name="Orlowska M."/>
            <person name="Perlinska-Lenart U."/>
            <person name="Aleksandrzak-Piekarczyk T."/>
            <person name="Szatraj K."/>
            <person name="Zielenkiewicz U."/>
            <person name="Pilsyk S."/>
            <person name="Malc E."/>
            <person name="Mieczkowski P."/>
            <person name="Kruszewska J.S."/>
            <person name="Biernat P."/>
            <person name="Pawlowska J."/>
        </authorList>
    </citation>
    <scope>NUCLEOTIDE SEQUENCE</scope>
    <source>
        <strain evidence="1">CBS 226.32</strain>
    </source>
</reference>
<sequence>MVSKSTIKGFEKEDCGDCKVSKGGRPLLIQGADERYVVRKIT</sequence>
<organism evidence="1 2">
    <name type="scientific">Mucor plumbeus</name>
    <dbReference type="NCBI Taxonomy" id="97098"/>
    <lineage>
        <taxon>Eukaryota</taxon>
        <taxon>Fungi</taxon>
        <taxon>Fungi incertae sedis</taxon>
        <taxon>Mucoromycota</taxon>
        <taxon>Mucoromycotina</taxon>
        <taxon>Mucoromycetes</taxon>
        <taxon>Mucorales</taxon>
        <taxon>Mucorineae</taxon>
        <taxon>Mucoraceae</taxon>
        <taxon>Mucor</taxon>
    </lineage>
</organism>
<accession>A0A8H7RIQ4</accession>
<dbReference type="Proteomes" id="UP000650833">
    <property type="component" value="Unassembled WGS sequence"/>
</dbReference>